<dbReference type="PROSITE" id="PS51078">
    <property type="entry name" value="ICLR_ED"/>
    <property type="match status" value="1"/>
</dbReference>
<dbReference type="GO" id="GO:0045892">
    <property type="term" value="P:negative regulation of DNA-templated transcription"/>
    <property type="evidence" value="ECO:0007669"/>
    <property type="project" value="TreeGrafter"/>
</dbReference>
<keyword evidence="2" id="KW-0238">DNA-binding</keyword>
<dbReference type="InterPro" id="IPR036388">
    <property type="entry name" value="WH-like_DNA-bd_sf"/>
</dbReference>
<dbReference type="Gene3D" id="3.30.450.40">
    <property type="match status" value="1"/>
</dbReference>
<dbReference type="PROSITE" id="PS51077">
    <property type="entry name" value="HTH_ICLR"/>
    <property type="match status" value="1"/>
</dbReference>
<dbReference type="InterPro" id="IPR036390">
    <property type="entry name" value="WH_DNA-bd_sf"/>
</dbReference>
<reference evidence="8 9" key="1">
    <citation type="submission" date="2016-09" db="EMBL/GenBank/DDBJ databases">
        <title>Genomic analysis reveals versatility of anaerobic energy metabolism of Geosporobacter ferrireducens IRF9 of phylum Firmicutes.</title>
        <authorList>
            <person name="Kim S.-J."/>
        </authorList>
    </citation>
    <scope>NUCLEOTIDE SEQUENCE [LARGE SCALE GENOMIC DNA]</scope>
    <source>
        <strain evidence="8 9">IRF9</strain>
    </source>
</reference>
<dbReference type="GO" id="GO:0003700">
    <property type="term" value="F:DNA-binding transcription factor activity"/>
    <property type="evidence" value="ECO:0007669"/>
    <property type="project" value="TreeGrafter"/>
</dbReference>
<dbReference type="FunFam" id="1.10.10.10:FF:000056">
    <property type="entry name" value="IclR family transcriptional regulator"/>
    <property type="match status" value="1"/>
</dbReference>
<dbReference type="InterPro" id="IPR014757">
    <property type="entry name" value="Tscrpt_reg_IclR_C"/>
</dbReference>
<dbReference type="SUPFAM" id="SSF46785">
    <property type="entry name" value="Winged helix' DNA-binding domain"/>
    <property type="match status" value="1"/>
</dbReference>
<protein>
    <recommendedName>
        <fullName evidence="5">Glycerol operon regulatory protein</fullName>
    </recommendedName>
</protein>
<dbReference type="OrthoDB" id="9791752at2"/>
<dbReference type="Gene3D" id="1.10.10.10">
    <property type="entry name" value="Winged helix-like DNA-binding domain superfamily/Winged helix DNA-binding domain"/>
    <property type="match status" value="1"/>
</dbReference>
<gene>
    <name evidence="8" type="ORF">Gferi_09895</name>
</gene>
<evidence type="ECO:0000256" key="1">
    <source>
        <dbReference type="ARBA" id="ARBA00023015"/>
    </source>
</evidence>
<feature type="domain" description="HTH iclR-type" evidence="6">
    <location>
        <begin position="1"/>
        <end position="63"/>
    </location>
</feature>
<keyword evidence="1" id="KW-0805">Transcription regulation</keyword>
<keyword evidence="3" id="KW-0804">Transcription</keyword>
<dbReference type="Pfam" id="PF09339">
    <property type="entry name" value="HTH_IclR"/>
    <property type="match status" value="1"/>
</dbReference>
<evidence type="ECO:0000256" key="3">
    <source>
        <dbReference type="ARBA" id="ARBA00023163"/>
    </source>
</evidence>
<dbReference type="PANTHER" id="PTHR30136">
    <property type="entry name" value="HELIX-TURN-HELIX TRANSCRIPTIONAL REGULATOR, ICLR FAMILY"/>
    <property type="match status" value="1"/>
</dbReference>
<evidence type="ECO:0000313" key="9">
    <source>
        <dbReference type="Proteomes" id="UP000095743"/>
    </source>
</evidence>
<organism evidence="8 9">
    <name type="scientific">Geosporobacter ferrireducens</name>
    <dbReference type="NCBI Taxonomy" id="1424294"/>
    <lineage>
        <taxon>Bacteria</taxon>
        <taxon>Bacillati</taxon>
        <taxon>Bacillota</taxon>
        <taxon>Clostridia</taxon>
        <taxon>Peptostreptococcales</taxon>
        <taxon>Thermotaleaceae</taxon>
        <taxon>Geosporobacter</taxon>
    </lineage>
</organism>
<dbReference type="PANTHER" id="PTHR30136:SF24">
    <property type="entry name" value="HTH-TYPE TRANSCRIPTIONAL REPRESSOR ALLR"/>
    <property type="match status" value="1"/>
</dbReference>
<evidence type="ECO:0000259" key="6">
    <source>
        <dbReference type="PROSITE" id="PS51077"/>
    </source>
</evidence>
<proteinExistence type="predicted"/>
<dbReference type="InterPro" id="IPR029016">
    <property type="entry name" value="GAF-like_dom_sf"/>
</dbReference>
<accession>A0A1D8GG37</accession>
<dbReference type="SUPFAM" id="SSF55781">
    <property type="entry name" value="GAF domain-like"/>
    <property type="match status" value="1"/>
</dbReference>
<dbReference type="STRING" id="1424294.Gferi_09895"/>
<dbReference type="KEGG" id="gfe:Gferi_09895"/>
<sequence>MRIVDRMLELLDLLSDKDEGYMITEISEMLDIPISSIHRMLSSLKKHGYIIQDQQTRKYRMGLKVLRLAVNMLNHMDVRVVARRHMEDLSKKYGEIVFLTILDVDTKSAICIDTVTPFSGYSFYVKVGSEMPMNAAVSAQVILAYMDEDTIDTVIGAREHKPFTPNSLLDSELIKEKLYVIRKKGYGICDEELEMGVRAIAAPVMNLHGQVTASITMVGIKLGEYIEEKKIQDIQETAVNISQALGFQRKKQISV</sequence>
<feature type="domain" description="IclR-ED" evidence="7">
    <location>
        <begin position="64"/>
        <end position="247"/>
    </location>
</feature>
<evidence type="ECO:0000256" key="4">
    <source>
        <dbReference type="ARBA" id="ARBA00058938"/>
    </source>
</evidence>
<dbReference type="InterPro" id="IPR050707">
    <property type="entry name" value="HTH_MetabolicPath_Reg"/>
</dbReference>
<dbReference type="InterPro" id="IPR005471">
    <property type="entry name" value="Tscrpt_reg_IclR_N"/>
</dbReference>
<dbReference type="CDD" id="cd00090">
    <property type="entry name" value="HTH_ARSR"/>
    <property type="match status" value="1"/>
</dbReference>
<evidence type="ECO:0000256" key="5">
    <source>
        <dbReference type="ARBA" id="ARBA00070406"/>
    </source>
</evidence>
<keyword evidence="9" id="KW-1185">Reference proteome</keyword>
<dbReference type="EMBL" id="CP017269">
    <property type="protein sequence ID" value="AOT69862.1"/>
    <property type="molecule type" value="Genomic_DNA"/>
</dbReference>
<dbReference type="Proteomes" id="UP000095743">
    <property type="component" value="Chromosome"/>
</dbReference>
<dbReference type="AlphaFoldDB" id="A0A1D8GG37"/>
<dbReference type="SMART" id="SM00346">
    <property type="entry name" value="HTH_ICLR"/>
    <property type="match status" value="1"/>
</dbReference>
<name>A0A1D8GG37_9FIRM</name>
<comment type="function">
    <text evidence="4">May be an activator protein for the gylABX operon.</text>
</comment>
<dbReference type="GO" id="GO:0003677">
    <property type="term" value="F:DNA binding"/>
    <property type="evidence" value="ECO:0007669"/>
    <property type="project" value="UniProtKB-KW"/>
</dbReference>
<evidence type="ECO:0000259" key="7">
    <source>
        <dbReference type="PROSITE" id="PS51078"/>
    </source>
</evidence>
<evidence type="ECO:0000256" key="2">
    <source>
        <dbReference type="ARBA" id="ARBA00023125"/>
    </source>
</evidence>
<dbReference type="Pfam" id="PF01614">
    <property type="entry name" value="IclR_C"/>
    <property type="match status" value="1"/>
</dbReference>
<evidence type="ECO:0000313" key="8">
    <source>
        <dbReference type="EMBL" id="AOT69862.1"/>
    </source>
</evidence>
<dbReference type="InterPro" id="IPR011991">
    <property type="entry name" value="ArsR-like_HTH"/>
</dbReference>
<dbReference type="RefSeq" id="WP_069975986.1">
    <property type="nucleotide sequence ID" value="NZ_CP017269.1"/>
</dbReference>